<keyword evidence="8" id="KW-1185">Reference proteome</keyword>
<dbReference type="InterPro" id="IPR008927">
    <property type="entry name" value="6-PGluconate_DH-like_C_sf"/>
</dbReference>
<evidence type="ECO:0008006" key="9">
    <source>
        <dbReference type="Google" id="ProtNLM"/>
    </source>
</evidence>
<dbReference type="AlphaFoldDB" id="A0A4D9CZX2"/>
<name>A0A4D9CZX2_9STRA</name>
<dbReference type="InterPro" id="IPR015815">
    <property type="entry name" value="HIBADH-related"/>
</dbReference>
<feature type="domain" description="3-hydroxyisobutyrate dehydrogenase-like NAD-binding" evidence="6">
    <location>
        <begin position="175"/>
        <end position="294"/>
    </location>
</feature>
<dbReference type="InterPro" id="IPR013328">
    <property type="entry name" value="6PGD_dom2"/>
</dbReference>
<dbReference type="PIRSF" id="PIRSF000103">
    <property type="entry name" value="HIBADH"/>
    <property type="match status" value="1"/>
</dbReference>
<feature type="domain" description="6-phosphogluconate dehydrogenase NADP-binding" evidence="5">
    <location>
        <begin position="11"/>
        <end position="170"/>
    </location>
</feature>
<dbReference type="GO" id="GO:0050661">
    <property type="term" value="F:NADP binding"/>
    <property type="evidence" value="ECO:0007669"/>
    <property type="project" value="InterPro"/>
</dbReference>
<dbReference type="Gene3D" id="1.10.1040.10">
    <property type="entry name" value="N-(1-d-carboxylethyl)-l-norvaline Dehydrogenase, domain 2"/>
    <property type="match status" value="1"/>
</dbReference>
<dbReference type="SUPFAM" id="SSF48179">
    <property type="entry name" value="6-phosphogluconate dehydrogenase C-terminal domain-like"/>
    <property type="match status" value="1"/>
</dbReference>
<dbReference type="GO" id="GO:0016491">
    <property type="term" value="F:oxidoreductase activity"/>
    <property type="evidence" value="ECO:0007669"/>
    <property type="project" value="UniProtKB-KW"/>
</dbReference>
<feature type="active site" evidence="4">
    <location>
        <position position="181"/>
    </location>
</feature>
<dbReference type="GO" id="GO:0051287">
    <property type="term" value="F:NAD binding"/>
    <property type="evidence" value="ECO:0007669"/>
    <property type="project" value="InterPro"/>
</dbReference>
<accession>A0A4D9CZX2</accession>
<comment type="similarity">
    <text evidence="1">Belongs to the HIBADH-related family. NP60 subfamily.</text>
</comment>
<dbReference type="SUPFAM" id="SSF51735">
    <property type="entry name" value="NAD(P)-binding Rossmann-fold domains"/>
    <property type="match status" value="1"/>
</dbReference>
<reference evidence="7 8" key="1">
    <citation type="submission" date="2019-01" db="EMBL/GenBank/DDBJ databases">
        <title>Nuclear Genome Assembly of the Microalgal Biofuel strain Nannochloropsis salina CCMP1776.</title>
        <authorList>
            <person name="Hovde B."/>
        </authorList>
    </citation>
    <scope>NUCLEOTIDE SEQUENCE [LARGE SCALE GENOMIC DNA]</scope>
    <source>
        <strain evidence="7 8">CCMP1776</strain>
    </source>
</reference>
<dbReference type="InterPro" id="IPR002204">
    <property type="entry name" value="3-OH-isobutyrate_DH-rel_CS"/>
</dbReference>
<dbReference type="PANTHER" id="PTHR43580">
    <property type="entry name" value="OXIDOREDUCTASE GLYR1-RELATED"/>
    <property type="match status" value="1"/>
</dbReference>
<dbReference type="InterPro" id="IPR051265">
    <property type="entry name" value="HIBADH-related_NP60_sf"/>
</dbReference>
<dbReference type="PROSITE" id="PS00895">
    <property type="entry name" value="3_HYDROXYISOBUT_DH"/>
    <property type="match status" value="1"/>
</dbReference>
<protein>
    <recommendedName>
        <fullName evidence="9">6-phosphogluconate dehydrogenase NADP-binding domain-containing protein</fullName>
    </recommendedName>
</protein>
<comment type="caution">
    <text evidence="7">The sequence shown here is derived from an EMBL/GenBank/DDBJ whole genome shotgun (WGS) entry which is preliminary data.</text>
</comment>
<evidence type="ECO:0000313" key="8">
    <source>
        <dbReference type="Proteomes" id="UP000355283"/>
    </source>
</evidence>
<dbReference type="InterPro" id="IPR006115">
    <property type="entry name" value="6PGDH_NADP-bd"/>
</dbReference>
<evidence type="ECO:0000259" key="6">
    <source>
        <dbReference type="Pfam" id="PF14833"/>
    </source>
</evidence>
<dbReference type="PANTHER" id="PTHR43580:SF2">
    <property type="entry name" value="CYTOKINE-LIKE NUCLEAR FACTOR N-PAC"/>
    <property type="match status" value="1"/>
</dbReference>
<evidence type="ECO:0000256" key="1">
    <source>
        <dbReference type="ARBA" id="ARBA00007598"/>
    </source>
</evidence>
<dbReference type="EMBL" id="SDOX01000121">
    <property type="protein sequence ID" value="TFJ82039.1"/>
    <property type="molecule type" value="Genomic_DNA"/>
</dbReference>
<dbReference type="Gene3D" id="3.40.50.720">
    <property type="entry name" value="NAD(P)-binding Rossmann-like Domain"/>
    <property type="match status" value="1"/>
</dbReference>
<organism evidence="7 8">
    <name type="scientific">Nannochloropsis salina CCMP1776</name>
    <dbReference type="NCBI Taxonomy" id="1027361"/>
    <lineage>
        <taxon>Eukaryota</taxon>
        <taxon>Sar</taxon>
        <taxon>Stramenopiles</taxon>
        <taxon>Ochrophyta</taxon>
        <taxon>Eustigmatophyceae</taxon>
        <taxon>Eustigmatales</taxon>
        <taxon>Monodopsidaceae</taxon>
        <taxon>Microchloropsis</taxon>
        <taxon>Microchloropsis salina</taxon>
    </lineage>
</organism>
<evidence type="ECO:0000256" key="4">
    <source>
        <dbReference type="PIRSR" id="PIRSR000103-1"/>
    </source>
</evidence>
<gene>
    <name evidence="7" type="ORF">NSK_006707</name>
</gene>
<dbReference type="Proteomes" id="UP000355283">
    <property type="component" value="Unassembled WGS sequence"/>
</dbReference>
<keyword evidence="3" id="KW-0520">NAD</keyword>
<evidence type="ECO:0000313" key="7">
    <source>
        <dbReference type="EMBL" id="TFJ82039.1"/>
    </source>
</evidence>
<keyword evidence="2" id="KW-0560">Oxidoreductase</keyword>
<dbReference type="InterPro" id="IPR036291">
    <property type="entry name" value="NAD(P)-bd_dom_sf"/>
</dbReference>
<dbReference type="InterPro" id="IPR029154">
    <property type="entry name" value="HIBADH-like_NADP-bd"/>
</dbReference>
<dbReference type="OrthoDB" id="435038at2759"/>
<sequence length="314" mass="33088">MTSTIDAGVCGFIGLGLMGMGMAKNLLKKRQHHLIIWNRDTGKARDLATAFPGRVTVANTPKEVVSTAQVTFSMLSTLEASAAVFEGPDGVLAGTGPSTAIVDCATLTPERMAEMATQVEEKGAIFLEAPVSGSKGPAEQGTLIFMCAGDKALYERVAEDLDAMGKARYFLGAVGAASRMKIVVNMTMGGMLACFSEGLGLAKAADLPLEDLLEILDGGACACPMFKLKGPHMLRRSYDAAFPLKHAQKDMRFAVELGDKLAQPLPVSAAANEVYKRARQQGHEDDDFSAVAEVTVHHDKQVNGGAANGKAGRA</sequence>
<proteinExistence type="inferred from homology"/>
<dbReference type="Pfam" id="PF03446">
    <property type="entry name" value="NAD_binding_2"/>
    <property type="match status" value="1"/>
</dbReference>
<evidence type="ECO:0000259" key="5">
    <source>
        <dbReference type="Pfam" id="PF03446"/>
    </source>
</evidence>
<evidence type="ECO:0000256" key="3">
    <source>
        <dbReference type="ARBA" id="ARBA00023027"/>
    </source>
</evidence>
<evidence type="ECO:0000256" key="2">
    <source>
        <dbReference type="ARBA" id="ARBA00023002"/>
    </source>
</evidence>
<dbReference type="Pfam" id="PF14833">
    <property type="entry name" value="NAD_binding_11"/>
    <property type="match status" value="1"/>
</dbReference>